<dbReference type="OrthoDB" id="9986177at2759"/>
<feature type="compositionally biased region" description="Polar residues" evidence="1">
    <location>
        <begin position="28"/>
        <end position="40"/>
    </location>
</feature>
<name>A0A5B7IA91_PORTR</name>
<keyword evidence="3" id="KW-1185">Reference proteome</keyword>
<reference evidence="2 3" key="1">
    <citation type="submission" date="2019-05" db="EMBL/GenBank/DDBJ databases">
        <title>Another draft genome of Portunus trituberculatus and its Hox gene families provides insights of decapod evolution.</title>
        <authorList>
            <person name="Jeong J.-H."/>
            <person name="Song I."/>
            <person name="Kim S."/>
            <person name="Choi T."/>
            <person name="Kim D."/>
            <person name="Ryu S."/>
            <person name="Kim W."/>
        </authorList>
    </citation>
    <scope>NUCLEOTIDE SEQUENCE [LARGE SCALE GENOMIC DNA]</scope>
    <source>
        <tissue evidence="2">Muscle</tissue>
    </source>
</reference>
<evidence type="ECO:0000313" key="2">
    <source>
        <dbReference type="EMBL" id="MPC81390.1"/>
    </source>
</evidence>
<evidence type="ECO:0000256" key="1">
    <source>
        <dbReference type="SAM" id="MobiDB-lite"/>
    </source>
</evidence>
<accession>A0A5B7IA91</accession>
<feature type="region of interest" description="Disordered" evidence="1">
    <location>
        <begin position="1"/>
        <end position="87"/>
    </location>
</feature>
<sequence>MCVLVYHPQEKEKISASEPALDNPKPLAQQNKKASPTLEESTSSDSSDGRKKSTKGMFNNKSFLGSLKLKSKRHKDVGKDSVKKNAG</sequence>
<dbReference type="Proteomes" id="UP000324222">
    <property type="component" value="Unassembled WGS sequence"/>
</dbReference>
<gene>
    <name evidence="2" type="ORF">E2C01_076004</name>
</gene>
<organism evidence="2 3">
    <name type="scientific">Portunus trituberculatus</name>
    <name type="common">Swimming crab</name>
    <name type="synonym">Neptunus trituberculatus</name>
    <dbReference type="NCBI Taxonomy" id="210409"/>
    <lineage>
        <taxon>Eukaryota</taxon>
        <taxon>Metazoa</taxon>
        <taxon>Ecdysozoa</taxon>
        <taxon>Arthropoda</taxon>
        <taxon>Crustacea</taxon>
        <taxon>Multicrustacea</taxon>
        <taxon>Malacostraca</taxon>
        <taxon>Eumalacostraca</taxon>
        <taxon>Eucarida</taxon>
        <taxon>Decapoda</taxon>
        <taxon>Pleocyemata</taxon>
        <taxon>Brachyura</taxon>
        <taxon>Eubrachyura</taxon>
        <taxon>Portunoidea</taxon>
        <taxon>Portunidae</taxon>
        <taxon>Portuninae</taxon>
        <taxon>Portunus</taxon>
    </lineage>
</organism>
<proteinExistence type="predicted"/>
<feature type="compositionally biased region" description="Basic and acidic residues" evidence="1">
    <location>
        <begin position="77"/>
        <end position="87"/>
    </location>
</feature>
<dbReference type="AlphaFoldDB" id="A0A5B7IA91"/>
<protein>
    <submittedName>
        <fullName evidence="2">Uncharacterized protein</fullName>
    </submittedName>
</protein>
<dbReference type="EMBL" id="VSRR010056837">
    <property type="protein sequence ID" value="MPC81390.1"/>
    <property type="molecule type" value="Genomic_DNA"/>
</dbReference>
<evidence type="ECO:0000313" key="3">
    <source>
        <dbReference type="Proteomes" id="UP000324222"/>
    </source>
</evidence>
<comment type="caution">
    <text evidence="2">The sequence shown here is derived from an EMBL/GenBank/DDBJ whole genome shotgun (WGS) entry which is preliminary data.</text>
</comment>